<gene>
    <name evidence="2" type="ORF">BWQ96_01470</name>
</gene>
<keyword evidence="3" id="KW-1185">Reference proteome</keyword>
<sequence>MELFEASLLQDREFRMAERELLEIEREENRARSMVEAKLRKEQLEEERKARQEEMDEARRQRDEDRRNRESFMQMFMMFIAKGYTNANKDTESLPH</sequence>
<dbReference type="AlphaFoldDB" id="A0A2V3J2I7"/>
<name>A0A2V3J2I7_9FLOR</name>
<evidence type="ECO:0000313" key="3">
    <source>
        <dbReference type="Proteomes" id="UP000247409"/>
    </source>
</evidence>
<dbReference type="EMBL" id="NBIV01000012">
    <property type="protein sequence ID" value="PXF48618.1"/>
    <property type="molecule type" value="Genomic_DNA"/>
</dbReference>
<comment type="caution">
    <text evidence="2">The sequence shown here is derived from an EMBL/GenBank/DDBJ whole genome shotgun (WGS) entry which is preliminary data.</text>
</comment>
<proteinExistence type="predicted"/>
<evidence type="ECO:0000313" key="2">
    <source>
        <dbReference type="EMBL" id="PXF48618.1"/>
    </source>
</evidence>
<feature type="region of interest" description="Disordered" evidence="1">
    <location>
        <begin position="38"/>
        <end position="68"/>
    </location>
</feature>
<evidence type="ECO:0000256" key="1">
    <source>
        <dbReference type="SAM" id="MobiDB-lite"/>
    </source>
</evidence>
<accession>A0A2V3J2I7</accession>
<protein>
    <submittedName>
        <fullName evidence="2">Uncharacterized protein</fullName>
    </submittedName>
</protein>
<dbReference type="Proteomes" id="UP000247409">
    <property type="component" value="Unassembled WGS sequence"/>
</dbReference>
<organism evidence="2 3">
    <name type="scientific">Gracilariopsis chorda</name>
    <dbReference type="NCBI Taxonomy" id="448386"/>
    <lineage>
        <taxon>Eukaryota</taxon>
        <taxon>Rhodophyta</taxon>
        <taxon>Florideophyceae</taxon>
        <taxon>Rhodymeniophycidae</taxon>
        <taxon>Gracilariales</taxon>
        <taxon>Gracilariaceae</taxon>
        <taxon>Gracilariopsis</taxon>
    </lineage>
</organism>
<reference evidence="2 3" key="1">
    <citation type="journal article" date="2018" name="Mol. Biol. Evol.">
        <title>Analysis of the draft genome of the red seaweed Gracilariopsis chorda provides insights into genome size evolution in Rhodophyta.</title>
        <authorList>
            <person name="Lee J."/>
            <person name="Yang E.C."/>
            <person name="Graf L."/>
            <person name="Yang J.H."/>
            <person name="Qiu H."/>
            <person name="Zel Zion U."/>
            <person name="Chan C.X."/>
            <person name="Stephens T.G."/>
            <person name="Weber A.P.M."/>
            <person name="Boo G.H."/>
            <person name="Boo S.M."/>
            <person name="Kim K.M."/>
            <person name="Shin Y."/>
            <person name="Jung M."/>
            <person name="Lee S.J."/>
            <person name="Yim H.S."/>
            <person name="Lee J.H."/>
            <person name="Bhattacharya D."/>
            <person name="Yoon H.S."/>
        </authorList>
    </citation>
    <scope>NUCLEOTIDE SEQUENCE [LARGE SCALE GENOMIC DNA]</scope>
    <source>
        <strain evidence="2 3">SKKU-2015</strain>
        <tissue evidence="2">Whole body</tissue>
    </source>
</reference>